<feature type="chain" id="PRO_5027590478" description="Lcl C-terminal domain-containing protein" evidence="1">
    <location>
        <begin position="25"/>
        <end position="678"/>
    </location>
</feature>
<reference evidence="3" key="1">
    <citation type="submission" date="2020-01" db="EMBL/GenBank/DDBJ databases">
        <authorList>
            <person name="Meier V. D."/>
            <person name="Meier V D."/>
        </authorList>
    </citation>
    <scope>NUCLEOTIDE SEQUENCE</scope>
    <source>
        <strain evidence="3">HLG_WM_MAG_02</strain>
    </source>
</reference>
<protein>
    <recommendedName>
        <fullName evidence="2">Lcl C-terminal domain-containing protein</fullName>
    </recommendedName>
</protein>
<dbReference type="InterPro" id="IPR011460">
    <property type="entry name" value="Lcl_C"/>
</dbReference>
<dbReference type="PROSITE" id="PS51257">
    <property type="entry name" value="PROKAR_LIPOPROTEIN"/>
    <property type="match status" value="1"/>
</dbReference>
<dbReference type="Pfam" id="PF07603">
    <property type="entry name" value="Lcl_C"/>
    <property type="match status" value="1"/>
</dbReference>
<feature type="domain" description="Lcl C-terminal" evidence="2">
    <location>
        <begin position="382"/>
        <end position="525"/>
    </location>
</feature>
<proteinExistence type="predicted"/>
<dbReference type="AlphaFoldDB" id="A0A6S6T325"/>
<accession>A0A6S6T325</accession>
<organism evidence="3">
    <name type="scientific">uncultured Sulfurovum sp</name>
    <dbReference type="NCBI Taxonomy" id="269237"/>
    <lineage>
        <taxon>Bacteria</taxon>
        <taxon>Pseudomonadati</taxon>
        <taxon>Campylobacterota</taxon>
        <taxon>Epsilonproteobacteria</taxon>
        <taxon>Campylobacterales</taxon>
        <taxon>Sulfurovaceae</taxon>
        <taxon>Sulfurovum</taxon>
        <taxon>environmental samples</taxon>
    </lineage>
</organism>
<gene>
    <name evidence="3" type="ORF">HELGO_WM40918</name>
</gene>
<sequence>MRRKILSILTVVVMLFMAVGCRDSSTTSTENSAKNGTEVSVTFKNSTNNFQKVSDINKILLNVKQGDTFIYENKPLSKTLGTWGVNLSLNANAGPYIFETTAYDVGENLLYKGNYETSSVLPSNLILSLNDVSQDNLFSLPPYLKTIEVYSENEQEARVKFTVKNVQKDDLQYKLNVIKETVKSKILAKGDLPIIGCVSPEIGCFSPESGTLSFGDKDEVTFISIYTKPVVNTFEKTISTDLGLGGNSLIDIIKTNLTLENTAGNIVTVPFTLPSYDEQLITINLPPEIQKINVVDETTDFTLTVEIFDEDSSSWTYEWSEIIGANVVGTTATQNPLKLEGYDENINPNLCVKLTVTDNGGASSSIDYCIRGNKKGLIRQDETVTDKNTGLQWQDDTAVKTVLKPWVTRTNYSNGGAGIGSDNTSGDTSTTYCEDLSLNGFYDWRVPLKSELETIIDTQFNPTIDATFQNIASVTILYPNIIYTVNSQSESLDEVGIIKDHVKFRRDSTNAYLYVDEEAYVRCVRDNKLTTVSDLETIYKGLKLTTTLDKDIYSQTDTIKRLYTFTNESNHILKIPINNDFDRPLNLIGTLQFWIERLGNDSDIPSISNVIARDGNKYAAGGFIVKSKEIIQPLEIAESSFSDYSLDNYPLGDYRIYIDYQKIDGSLIETQTLDFEIQ</sequence>
<evidence type="ECO:0000259" key="2">
    <source>
        <dbReference type="Pfam" id="PF07603"/>
    </source>
</evidence>
<evidence type="ECO:0000256" key="1">
    <source>
        <dbReference type="SAM" id="SignalP"/>
    </source>
</evidence>
<keyword evidence="1" id="KW-0732">Signal</keyword>
<dbReference type="EMBL" id="CACVAZ010000085">
    <property type="protein sequence ID" value="CAA6813672.1"/>
    <property type="molecule type" value="Genomic_DNA"/>
</dbReference>
<name>A0A6S6T325_9BACT</name>
<feature type="signal peptide" evidence="1">
    <location>
        <begin position="1"/>
        <end position="24"/>
    </location>
</feature>
<evidence type="ECO:0000313" key="3">
    <source>
        <dbReference type="EMBL" id="CAA6813672.1"/>
    </source>
</evidence>